<sequence length="232" mass="25034">MLEVERIEAGYGSVKVLRDVSFSLKPREILVLLGRNGVGKTTLMQALIGLLPLSAGRILLDGTDLTGAAPHVIARNGIGYVPQGRGIFPKLTVRENLLVGTRARGGSAVGIPDSVLEFFPILKDRLAQLGGTLSGGQQQMLAIARALCGDPKVILLDEPSEGIQPNIVFQIGETIRRLVTQTDLTVLLVEQNLDLGLRAATRCMIMEKGSIVRMGVPDEFRDEAVLREYLAI</sequence>
<dbReference type="CDD" id="cd03224">
    <property type="entry name" value="ABC_TM1139_LivF_branched"/>
    <property type="match status" value="1"/>
</dbReference>
<accession>A0A1G7Q9K9</accession>
<evidence type="ECO:0000313" key="8">
    <source>
        <dbReference type="EMBL" id="SDF94270.1"/>
    </source>
</evidence>
<feature type="domain" description="ABC transporter" evidence="7">
    <location>
        <begin position="2"/>
        <end position="232"/>
    </location>
</feature>
<protein>
    <submittedName>
        <fullName evidence="8">Amino acid/amide ABC transporter ATP-binding protein 2, HAAT family</fullName>
    </submittedName>
</protein>
<evidence type="ECO:0000256" key="3">
    <source>
        <dbReference type="ARBA" id="ARBA00022741"/>
    </source>
</evidence>
<keyword evidence="4 8" id="KW-0067">ATP-binding</keyword>
<comment type="similarity">
    <text evidence="1">Belongs to the ABC transporter superfamily.</text>
</comment>
<organism evidence="8 9">
    <name type="scientific">Bradyrhizobium brasilense</name>
    <dbReference type="NCBI Taxonomy" id="1419277"/>
    <lineage>
        <taxon>Bacteria</taxon>
        <taxon>Pseudomonadati</taxon>
        <taxon>Pseudomonadota</taxon>
        <taxon>Alphaproteobacteria</taxon>
        <taxon>Hyphomicrobiales</taxon>
        <taxon>Nitrobacteraceae</taxon>
        <taxon>Bradyrhizobium</taxon>
    </lineage>
</organism>
<evidence type="ECO:0000256" key="5">
    <source>
        <dbReference type="ARBA" id="ARBA00022970"/>
    </source>
</evidence>
<dbReference type="InterPro" id="IPR027417">
    <property type="entry name" value="P-loop_NTPase"/>
</dbReference>
<dbReference type="GO" id="GO:0016887">
    <property type="term" value="F:ATP hydrolysis activity"/>
    <property type="evidence" value="ECO:0007669"/>
    <property type="project" value="InterPro"/>
</dbReference>
<keyword evidence="2" id="KW-0813">Transport</keyword>
<dbReference type="InterPro" id="IPR003593">
    <property type="entry name" value="AAA+_ATPase"/>
</dbReference>
<dbReference type="GO" id="GO:0015807">
    <property type="term" value="P:L-amino acid transport"/>
    <property type="evidence" value="ECO:0007669"/>
    <property type="project" value="TreeGrafter"/>
</dbReference>
<dbReference type="PROSITE" id="PS00211">
    <property type="entry name" value="ABC_TRANSPORTER_1"/>
    <property type="match status" value="1"/>
</dbReference>
<keyword evidence="3" id="KW-0547">Nucleotide-binding</keyword>
<dbReference type="InterPro" id="IPR003439">
    <property type="entry name" value="ABC_transporter-like_ATP-bd"/>
</dbReference>
<evidence type="ECO:0000256" key="1">
    <source>
        <dbReference type="ARBA" id="ARBA00005417"/>
    </source>
</evidence>
<dbReference type="PANTHER" id="PTHR43820">
    <property type="entry name" value="HIGH-AFFINITY BRANCHED-CHAIN AMINO ACID TRANSPORT ATP-BINDING PROTEIN LIVF"/>
    <property type="match status" value="1"/>
</dbReference>
<evidence type="ECO:0000256" key="2">
    <source>
        <dbReference type="ARBA" id="ARBA00022448"/>
    </source>
</evidence>
<dbReference type="GO" id="GO:0015658">
    <property type="term" value="F:branched-chain amino acid transmembrane transporter activity"/>
    <property type="evidence" value="ECO:0007669"/>
    <property type="project" value="TreeGrafter"/>
</dbReference>
<evidence type="ECO:0000259" key="7">
    <source>
        <dbReference type="PROSITE" id="PS50893"/>
    </source>
</evidence>
<dbReference type="Proteomes" id="UP000199245">
    <property type="component" value="Unassembled WGS sequence"/>
</dbReference>
<evidence type="ECO:0000256" key="4">
    <source>
        <dbReference type="ARBA" id="ARBA00022840"/>
    </source>
</evidence>
<dbReference type="InterPro" id="IPR017871">
    <property type="entry name" value="ABC_transporter-like_CS"/>
</dbReference>
<dbReference type="PROSITE" id="PS50893">
    <property type="entry name" value="ABC_TRANSPORTER_2"/>
    <property type="match status" value="1"/>
</dbReference>
<dbReference type="SUPFAM" id="SSF52540">
    <property type="entry name" value="P-loop containing nucleoside triphosphate hydrolases"/>
    <property type="match status" value="1"/>
</dbReference>
<comment type="function">
    <text evidence="6">Involved in beta-(1--&gt;2)glucan export. Transmembrane domains (TMD) form a pore in the inner membrane and the ATP-binding domain (NBD) is responsible for energy generation.</text>
</comment>
<reference evidence="8 9" key="1">
    <citation type="submission" date="2016-10" db="EMBL/GenBank/DDBJ databases">
        <authorList>
            <person name="de Groot N.N."/>
        </authorList>
    </citation>
    <scope>NUCLEOTIDE SEQUENCE [LARGE SCALE GENOMIC DNA]</scope>
    <source>
        <strain evidence="8 9">R5</strain>
    </source>
</reference>
<evidence type="ECO:0000256" key="6">
    <source>
        <dbReference type="ARBA" id="ARBA00024722"/>
    </source>
</evidence>
<keyword evidence="5" id="KW-0029">Amino-acid transport</keyword>
<dbReference type="EMBL" id="FMZW01000092">
    <property type="protein sequence ID" value="SDF94270.1"/>
    <property type="molecule type" value="Genomic_DNA"/>
</dbReference>
<dbReference type="Gene3D" id="3.40.50.300">
    <property type="entry name" value="P-loop containing nucleotide triphosphate hydrolases"/>
    <property type="match status" value="1"/>
</dbReference>
<gene>
    <name evidence="8" type="ORF">SAMN05216337_10924</name>
</gene>
<proteinExistence type="inferred from homology"/>
<dbReference type="RefSeq" id="WP_092090516.1">
    <property type="nucleotide sequence ID" value="NZ_FMZW01000092.1"/>
</dbReference>
<dbReference type="InterPro" id="IPR052156">
    <property type="entry name" value="BCAA_Transport_ATP-bd_LivF"/>
</dbReference>
<dbReference type="Pfam" id="PF00005">
    <property type="entry name" value="ABC_tran"/>
    <property type="match status" value="1"/>
</dbReference>
<evidence type="ECO:0000313" key="9">
    <source>
        <dbReference type="Proteomes" id="UP000199245"/>
    </source>
</evidence>
<dbReference type="AlphaFoldDB" id="A0A1G7Q9K9"/>
<dbReference type="SMART" id="SM00382">
    <property type="entry name" value="AAA"/>
    <property type="match status" value="1"/>
</dbReference>
<dbReference type="PANTHER" id="PTHR43820:SF5">
    <property type="entry name" value="HIGH-AFFINITY BRANCHED-CHAIN AMINO ACID TRANSPORT ATP-BINDING PROTEIN"/>
    <property type="match status" value="1"/>
</dbReference>
<name>A0A1G7Q9K9_9BRAD</name>
<dbReference type="GO" id="GO:0005524">
    <property type="term" value="F:ATP binding"/>
    <property type="evidence" value="ECO:0007669"/>
    <property type="project" value="UniProtKB-KW"/>
</dbReference>